<keyword evidence="5 11" id="KW-0808">Transferase</keyword>
<dbReference type="SUPFAM" id="SSF143631">
    <property type="entry name" value="ApbE-like"/>
    <property type="match status" value="1"/>
</dbReference>
<dbReference type="EC" id="2.7.1.180" evidence="2 11"/>
<comment type="catalytic activity">
    <reaction evidence="10 11">
        <text>L-threonyl-[protein] + FAD = FMN-L-threonyl-[protein] + AMP + H(+)</text>
        <dbReference type="Rhea" id="RHEA:36847"/>
        <dbReference type="Rhea" id="RHEA-COMP:11060"/>
        <dbReference type="Rhea" id="RHEA-COMP:11061"/>
        <dbReference type="ChEBI" id="CHEBI:15378"/>
        <dbReference type="ChEBI" id="CHEBI:30013"/>
        <dbReference type="ChEBI" id="CHEBI:57692"/>
        <dbReference type="ChEBI" id="CHEBI:74257"/>
        <dbReference type="ChEBI" id="CHEBI:456215"/>
        <dbReference type="EC" id="2.7.1.180"/>
    </reaction>
</comment>
<evidence type="ECO:0000256" key="5">
    <source>
        <dbReference type="ARBA" id="ARBA00022679"/>
    </source>
</evidence>
<reference evidence="13" key="1">
    <citation type="journal article" date="2019" name="Int. J. Syst. Evol. Microbiol.">
        <title>The Global Catalogue of Microorganisms (GCM) 10K type strain sequencing project: providing services to taxonomists for standard genome sequencing and annotation.</title>
        <authorList>
            <consortium name="The Broad Institute Genomics Platform"/>
            <consortium name="The Broad Institute Genome Sequencing Center for Infectious Disease"/>
            <person name="Wu L."/>
            <person name="Ma J."/>
        </authorList>
    </citation>
    <scope>NUCLEOTIDE SEQUENCE [LARGE SCALE GENOMIC DNA]</scope>
    <source>
        <strain evidence="13">JCM 3389</strain>
    </source>
</reference>
<evidence type="ECO:0000256" key="11">
    <source>
        <dbReference type="PIRNR" id="PIRNR006268"/>
    </source>
</evidence>
<dbReference type="EMBL" id="JBHUHU010000003">
    <property type="protein sequence ID" value="MFD2100603.1"/>
    <property type="molecule type" value="Genomic_DNA"/>
</dbReference>
<dbReference type="RefSeq" id="WP_379831307.1">
    <property type="nucleotide sequence ID" value="NZ_JBHUHU010000003.1"/>
</dbReference>
<proteinExistence type="inferred from homology"/>
<protein>
    <recommendedName>
        <fullName evidence="3 11">FAD:protein FMN transferase</fullName>
        <ecNumber evidence="2 11">2.7.1.180</ecNumber>
    </recommendedName>
    <alternativeName>
        <fullName evidence="9 11">Flavin transferase</fullName>
    </alternativeName>
</protein>
<evidence type="ECO:0000256" key="2">
    <source>
        <dbReference type="ARBA" id="ARBA00011955"/>
    </source>
</evidence>
<accession>A0ABW4Y2K1</accession>
<dbReference type="Proteomes" id="UP001597342">
    <property type="component" value="Unassembled WGS sequence"/>
</dbReference>
<evidence type="ECO:0000256" key="1">
    <source>
        <dbReference type="ARBA" id="ARBA00001946"/>
    </source>
</evidence>
<comment type="similarity">
    <text evidence="11">Belongs to the ApbE family.</text>
</comment>
<evidence type="ECO:0000256" key="9">
    <source>
        <dbReference type="ARBA" id="ARBA00031306"/>
    </source>
</evidence>
<keyword evidence="8 11" id="KW-0460">Magnesium</keyword>
<dbReference type="Pfam" id="PF02424">
    <property type="entry name" value="ApbE"/>
    <property type="match status" value="1"/>
</dbReference>
<dbReference type="PANTHER" id="PTHR30040">
    <property type="entry name" value="THIAMINE BIOSYNTHESIS LIPOPROTEIN APBE"/>
    <property type="match status" value="1"/>
</dbReference>
<evidence type="ECO:0000256" key="10">
    <source>
        <dbReference type="ARBA" id="ARBA00048540"/>
    </source>
</evidence>
<gene>
    <name evidence="12" type="ORF">ACFSJE_12505</name>
</gene>
<comment type="cofactor">
    <cofactor evidence="1">
        <name>Mg(2+)</name>
        <dbReference type="ChEBI" id="CHEBI:18420"/>
    </cofactor>
</comment>
<keyword evidence="7 11" id="KW-0274">FAD</keyword>
<comment type="caution">
    <text evidence="12">The sequence shown here is derived from an EMBL/GenBank/DDBJ whole genome shotgun (WGS) entry which is preliminary data.</text>
</comment>
<keyword evidence="4 11" id="KW-0285">Flavoprotein</keyword>
<evidence type="ECO:0000256" key="3">
    <source>
        <dbReference type="ARBA" id="ARBA00016337"/>
    </source>
</evidence>
<sequence length="343" mass="37560">MPRINQFVLSAVIFLFVISGYSQETTVGGQLQVFQRTLKLMGSRFDLTVVAENQTQGDAYLDMAIGEISRIERLISSWDPNSQTSKINQNAGVVPVKVDQELFNLIERAIKISKLTQGAFDISYASMDRIWKFDGSVMEMPSEEAIKQSVAKVGYQNIVLDQGNGTVFLTKEGMKIGFGAIGKGYAADRAKALLLKNGVASGIINASGDLNAWGTQPDGKDWMVAIVNPLNKDKVFSWLPVKDQAVVTSGNYEKFIILNGERYTHIIDPRTGYPSKGVRSATIFTANAELADALATSIFVMGVETGLDFVNQLKGVECILVDDNNKIITSKNIALKEVETQSR</sequence>
<keyword evidence="13" id="KW-1185">Reference proteome</keyword>
<evidence type="ECO:0000256" key="8">
    <source>
        <dbReference type="ARBA" id="ARBA00022842"/>
    </source>
</evidence>
<dbReference type="InterPro" id="IPR003374">
    <property type="entry name" value="ApbE-like_sf"/>
</dbReference>
<keyword evidence="6 11" id="KW-0479">Metal-binding</keyword>
<evidence type="ECO:0000256" key="4">
    <source>
        <dbReference type="ARBA" id="ARBA00022630"/>
    </source>
</evidence>
<evidence type="ECO:0000256" key="6">
    <source>
        <dbReference type="ARBA" id="ARBA00022723"/>
    </source>
</evidence>
<evidence type="ECO:0000313" key="12">
    <source>
        <dbReference type="EMBL" id="MFD2100603.1"/>
    </source>
</evidence>
<dbReference type="PANTHER" id="PTHR30040:SF2">
    <property type="entry name" value="FAD:PROTEIN FMN TRANSFERASE"/>
    <property type="match status" value="1"/>
</dbReference>
<evidence type="ECO:0000256" key="7">
    <source>
        <dbReference type="ARBA" id="ARBA00022827"/>
    </source>
</evidence>
<evidence type="ECO:0000313" key="13">
    <source>
        <dbReference type="Proteomes" id="UP001597342"/>
    </source>
</evidence>
<dbReference type="Gene3D" id="3.10.520.10">
    <property type="entry name" value="ApbE-like domains"/>
    <property type="match status" value="1"/>
</dbReference>
<dbReference type="InterPro" id="IPR024932">
    <property type="entry name" value="ApbE"/>
</dbReference>
<name>A0ABW4Y2K1_9FLAO</name>
<dbReference type="GO" id="GO:0016740">
    <property type="term" value="F:transferase activity"/>
    <property type="evidence" value="ECO:0007669"/>
    <property type="project" value="UniProtKB-KW"/>
</dbReference>
<dbReference type="PIRSF" id="PIRSF006268">
    <property type="entry name" value="ApbE"/>
    <property type="match status" value="1"/>
</dbReference>
<organism evidence="12 13">
    <name type="scientific">Flagellimonas iocasae</name>
    <dbReference type="NCBI Taxonomy" id="2055905"/>
    <lineage>
        <taxon>Bacteria</taxon>
        <taxon>Pseudomonadati</taxon>
        <taxon>Bacteroidota</taxon>
        <taxon>Flavobacteriia</taxon>
        <taxon>Flavobacteriales</taxon>
        <taxon>Flavobacteriaceae</taxon>
        <taxon>Flagellimonas</taxon>
    </lineage>
</organism>